<dbReference type="OrthoDB" id="9801223at2"/>
<dbReference type="GO" id="GO:0030170">
    <property type="term" value="F:pyridoxal phosphate binding"/>
    <property type="evidence" value="ECO:0007669"/>
    <property type="project" value="InterPro"/>
</dbReference>
<dbReference type="EMBL" id="MIGZ01000052">
    <property type="protein sequence ID" value="ODQ93988.1"/>
    <property type="molecule type" value="Genomic_DNA"/>
</dbReference>
<evidence type="ECO:0000313" key="5">
    <source>
        <dbReference type="Proteomes" id="UP000094243"/>
    </source>
</evidence>
<protein>
    <submittedName>
        <fullName evidence="4">Sulfurase</fullName>
    </submittedName>
</protein>
<dbReference type="Gene3D" id="2.40.33.20">
    <property type="entry name" value="PK beta-barrel domain-like"/>
    <property type="match status" value="1"/>
</dbReference>
<dbReference type="PROSITE" id="PS51340">
    <property type="entry name" value="MOSC"/>
    <property type="match status" value="1"/>
</dbReference>
<evidence type="ECO:0000313" key="4">
    <source>
        <dbReference type="EMBL" id="ODQ93988.1"/>
    </source>
</evidence>
<feature type="domain" description="MOSC" evidence="2">
    <location>
        <begin position="29"/>
        <end position="164"/>
    </location>
</feature>
<dbReference type="InterPro" id="IPR012675">
    <property type="entry name" value="Beta-grasp_dom_sf"/>
</dbReference>
<dbReference type="SUPFAM" id="SSF50800">
    <property type="entry name" value="PK beta-barrel domain-like"/>
    <property type="match status" value="1"/>
</dbReference>
<evidence type="ECO:0000259" key="3">
    <source>
        <dbReference type="PROSITE" id="PS51384"/>
    </source>
</evidence>
<dbReference type="CDD" id="cd00207">
    <property type="entry name" value="fer2"/>
    <property type="match status" value="1"/>
</dbReference>
<dbReference type="Gene3D" id="2.40.30.10">
    <property type="entry name" value="Translation factors"/>
    <property type="match status" value="1"/>
</dbReference>
<dbReference type="SUPFAM" id="SSF52343">
    <property type="entry name" value="Ferredoxin reductase-like, C-terminal NADP-linked domain"/>
    <property type="match status" value="1"/>
</dbReference>
<dbReference type="Proteomes" id="UP000094243">
    <property type="component" value="Unassembled WGS sequence"/>
</dbReference>
<dbReference type="GO" id="GO:0016491">
    <property type="term" value="F:oxidoreductase activity"/>
    <property type="evidence" value="ECO:0007669"/>
    <property type="project" value="InterPro"/>
</dbReference>
<dbReference type="InterPro" id="IPR036010">
    <property type="entry name" value="2Fe-2S_ferredoxin-like_sf"/>
</dbReference>
<dbReference type="RefSeq" id="WP_069405225.1">
    <property type="nucleotide sequence ID" value="NZ_MIGZ01000052.1"/>
</dbReference>
<dbReference type="Gene3D" id="3.10.20.30">
    <property type="match status" value="1"/>
</dbReference>
<feature type="domain" description="FAD-binding FR-type" evidence="3">
    <location>
        <begin position="223"/>
        <end position="325"/>
    </location>
</feature>
<dbReference type="AlphaFoldDB" id="A0A1E3RVY0"/>
<dbReference type="PRINTS" id="PR00410">
    <property type="entry name" value="PHEHYDRXLASE"/>
</dbReference>
<feature type="domain" description="2Fe-2S ferredoxin-type" evidence="1">
    <location>
        <begin position="478"/>
        <end position="560"/>
    </location>
</feature>
<dbReference type="Pfam" id="PF00111">
    <property type="entry name" value="Fer2"/>
    <property type="match status" value="1"/>
</dbReference>
<dbReference type="GO" id="GO:0030151">
    <property type="term" value="F:molybdenum ion binding"/>
    <property type="evidence" value="ECO:0007669"/>
    <property type="project" value="InterPro"/>
</dbReference>
<accession>A0A1E3RVY0</accession>
<dbReference type="CDD" id="cd06184">
    <property type="entry name" value="flavohem_like_fad_nad_binding"/>
    <property type="match status" value="1"/>
</dbReference>
<dbReference type="Pfam" id="PF00175">
    <property type="entry name" value="NAD_binding_1"/>
    <property type="match status" value="1"/>
</dbReference>
<dbReference type="PROSITE" id="PS51384">
    <property type="entry name" value="FAD_FR"/>
    <property type="match status" value="1"/>
</dbReference>
<keyword evidence="5" id="KW-1185">Reference proteome</keyword>
<name>A0A1E3RVY0_9MYCO</name>
<organism evidence="4 5">
    <name type="scientific">Mycolicibacterium holsaticum</name>
    <dbReference type="NCBI Taxonomy" id="152142"/>
    <lineage>
        <taxon>Bacteria</taxon>
        <taxon>Bacillati</taxon>
        <taxon>Actinomycetota</taxon>
        <taxon>Actinomycetes</taxon>
        <taxon>Mycobacteriales</taxon>
        <taxon>Mycobacteriaceae</taxon>
        <taxon>Mycolicibacterium</taxon>
    </lineage>
</organism>
<evidence type="ECO:0000259" key="2">
    <source>
        <dbReference type="PROSITE" id="PS51340"/>
    </source>
</evidence>
<sequence length="560" mass="59971">MAKLVSANVGLPRDVPWQGGLVRTAIFKTPVEGPVLVRRLNVDGDAQGDLNGHGGVNRAVMVYQTEAYDYWRAKLGRDDLRPGEFGENFTVTGLADDTVCIGDRYRIGAAEFEVTQPRVTCFRVGLRLGVPDMAQLLVAHRRPGFYFRVLTEGHVCAGDPIVQTRRGPHQLSVAEVDALLYLPNPDRRRLEQAVDNPALSPGWVESFRDLLASRPSANAVSWQGFRPLRIAATRREAAEVMSLELAADEPLAPALPGQYLTLRVSGAGDPAPLRSYSLSGAPTAGVYRISVKRDRFGQVSRWLHDNATVTLSVEAAAPRGDFYLTEDDNPVVLLSAGIGVTPLLAMLHHLAATGSTREVCWIHTTRGAATHAFADEVSTLIDALPAAEEHIFYTGGSGHRLDQATITGMGLPRDATVYLCGPTRFMEDMQHALTASGTSPRAVRTELFGARSPINPGAVTAGPQIHPHPPAGPAGIGPAVTFARSGLTVAWSPRFRTLLELSEACDIATRYSCRSGVCHTCATAVVAGGLDYVSTPLNLPADGEALICCAAPRGDLVLDL</sequence>
<dbReference type="InterPro" id="IPR005302">
    <property type="entry name" value="MoCF_Sase_C"/>
</dbReference>
<dbReference type="InterPro" id="IPR039261">
    <property type="entry name" value="FNR_nucleotide-bd"/>
</dbReference>
<dbReference type="InterPro" id="IPR005163">
    <property type="entry name" value="Tri_helical_YiiM-like"/>
</dbReference>
<dbReference type="InterPro" id="IPR001433">
    <property type="entry name" value="OxRdtase_FAD/NAD-bd"/>
</dbReference>
<dbReference type="InterPro" id="IPR052353">
    <property type="entry name" value="Benzoxazolinone_Detox_Enz"/>
</dbReference>
<dbReference type="PANTHER" id="PTHR30212:SF2">
    <property type="entry name" value="PROTEIN YIIM"/>
    <property type="match status" value="1"/>
</dbReference>
<dbReference type="GO" id="GO:0051536">
    <property type="term" value="F:iron-sulfur cluster binding"/>
    <property type="evidence" value="ECO:0007669"/>
    <property type="project" value="InterPro"/>
</dbReference>
<dbReference type="Gene3D" id="3.40.50.80">
    <property type="entry name" value="Nucleotide-binding domain of ferredoxin-NADP reductase (FNR) module"/>
    <property type="match status" value="1"/>
</dbReference>
<gene>
    <name evidence="4" type="ORF">BHQ17_11065</name>
</gene>
<dbReference type="InterPro" id="IPR001041">
    <property type="entry name" value="2Fe-2S_ferredoxin-type"/>
</dbReference>
<dbReference type="SUPFAM" id="SSF63380">
    <property type="entry name" value="Riboflavin synthase domain-like"/>
    <property type="match status" value="1"/>
</dbReference>
<dbReference type="InterPro" id="IPR011037">
    <property type="entry name" value="Pyrv_Knase-like_insert_dom_sf"/>
</dbReference>
<evidence type="ECO:0000259" key="1">
    <source>
        <dbReference type="PROSITE" id="PS51085"/>
    </source>
</evidence>
<comment type="caution">
    <text evidence="4">The sequence shown here is derived from an EMBL/GenBank/DDBJ whole genome shotgun (WGS) entry which is preliminary data.</text>
</comment>
<dbReference type="Pfam" id="PF03475">
    <property type="entry name" value="YiiM_3-alpha"/>
    <property type="match status" value="1"/>
</dbReference>
<proteinExistence type="predicted"/>
<dbReference type="Pfam" id="PF03473">
    <property type="entry name" value="MOSC"/>
    <property type="match status" value="1"/>
</dbReference>
<dbReference type="InterPro" id="IPR017938">
    <property type="entry name" value="Riboflavin_synthase-like_b-brl"/>
</dbReference>
<reference evidence="5" key="1">
    <citation type="submission" date="2016-09" db="EMBL/GenBank/DDBJ databases">
        <authorList>
            <person name="Greninger A.L."/>
            <person name="Jerome K.R."/>
            <person name="Mcnair B."/>
            <person name="Wallis C."/>
            <person name="Fang F."/>
        </authorList>
    </citation>
    <scope>NUCLEOTIDE SEQUENCE [LARGE SCALE GENOMIC DNA]</scope>
    <source>
        <strain evidence="5">M7</strain>
    </source>
</reference>
<dbReference type="SUPFAM" id="SSF54292">
    <property type="entry name" value="2Fe-2S ferredoxin-like"/>
    <property type="match status" value="1"/>
</dbReference>
<dbReference type="InterPro" id="IPR017927">
    <property type="entry name" value="FAD-bd_FR_type"/>
</dbReference>
<dbReference type="PROSITE" id="PS51085">
    <property type="entry name" value="2FE2S_FER_2"/>
    <property type="match status" value="1"/>
</dbReference>
<dbReference type="PANTHER" id="PTHR30212">
    <property type="entry name" value="PROTEIN YIIM"/>
    <property type="match status" value="1"/>
</dbReference>